<keyword evidence="1" id="KW-1185">Reference proteome</keyword>
<proteinExistence type="predicted"/>
<organism evidence="1 2">
    <name type="scientific">Steinernema glaseri</name>
    <dbReference type="NCBI Taxonomy" id="37863"/>
    <lineage>
        <taxon>Eukaryota</taxon>
        <taxon>Metazoa</taxon>
        <taxon>Ecdysozoa</taxon>
        <taxon>Nematoda</taxon>
        <taxon>Chromadorea</taxon>
        <taxon>Rhabditida</taxon>
        <taxon>Tylenchina</taxon>
        <taxon>Panagrolaimomorpha</taxon>
        <taxon>Strongyloidoidea</taxon>
        <taxon>Steinernematidae</taxon>
        <taxon>Steinernema</taxon>
    </lineage>
</organism>
<evidence type="ECO:0000313" key="1">
    <source>
        <dbReference type="Proteomes" id="UP000095287"/>
    </source>
</evidence>
<accession>A0A1I7ZXZ9</accession>
<name>A0A1I7ZXZ9_9BILA</name>
<dbReference type="WBParaSite" id="L893_g30727.t1">
    <property type="protein sequence ID" value="L893_g30727.t1"/>
    <property type="gene ID" value="L893_g30727"/>
</dbReference>
<protein>
    <submittedName>
        <fullName evidence="2">Uncharacterized protein</fullName>
    </submittedName>
</protein>
<sequence>MEADKTVSTNLEVSDLTTAFYSITVPMPMC</sequence>
<reference evidence="2" key="1">
    <citation type="submission" date="2016-11" db="UniProtKB">
        <authorList>
            <consortium name="WormBaseParasite"/>
        </authorList>
    </citation>
    <scope>IDENTIFICATION</scope>
</reference>
<dbReference type="AlphaFoldDB" id="A0A1I7ZXZ9"/>
<evidence type="ECO:0000313" key="2">
    <source>
        <dbReference type="WBParaSite" id="L893_g30727.t1"/>
    </source>
</evidence>
<dbReference type="Proteomes" id="UP000095287">
    <property type="component" value="Unplaced"/>
</dbReference>